<evidence type="ECO:0000256" key="4">
    <source>
        <dbReference type="ARBA" id="ARBA00007920"/>
    </source>
</evidence>
<comment type="similarity">
    <text evidence="4">Belongs to the putative lipase ROG1 family.</text>
</comment>
<dbReference type="Proteomes" id="UP000824596">
    <property type="component" value="Unassembled WGS sequence"/>
</dbReference>
<feature type="coiled-coil region" evidence="10">
    <location>
        <begin position="1113"/>
        <end position="1140"/>
    </location>
</feature>
<dbReference type="InterPro" id="IPR052374">
    <property type="entry name" value="SERAC1"/>
</dbReference>
<organism evidence="14 15">
    <name type="scientific">Hirsutella rhossiliensis</name>
    <dbReference type="NCBI Taxonomy" id="111463"/>
    <lineage>
        <taxon>Eukaryota</taxon>
        <taxon>Fungi</taxon>
        <taxon>Dikarya</taxon>
        <taxon>Ascomycota</taxon>
        <taxon>Pezizomycotina</taxon>
        <taxon>Sordariomycetes</taxon>
        <taxon>Hypocreomycetidae</taxon>
        <taxon>Hypocreales</taxon>
        <taxon>Ophiocordycipitaceae</taxon>
        <taxon>Hirsutella</taxon>
    </lineage>
</organism>
<feature type="region of interest" description="Disordered" evidence="11">
    <location>
        <begin position="1269"/>
        <end position="1306"/>
    </location>
</feature>
<feature type="domain" description="DUF676" evidence="13">
    <location>
        <begin position="176"/>
        <end position="225"/>
    </location>
</feature>
<dbReference type="InterPro" id="IPR007751">
    <property type="entry name" value="DUF676_lipase-like"/>
</dbReference>
<dbReference type="Gene3D" id="3.40.50.1820">
    <property type="entry name" value="alpha/beta hydrolase"/>
    <property type="match status" value="1"/>
</dbReference>
<protein>
    <submittedName>
        <fullName evidence="14">CorA-like mg2+ transporter protein</fullName>
    </submittedName>
</protein>
<dbReference type="GO" id="GO:0005739">
    <property type="term" value="C:mitochondrion"/>
    <property type="evidence" value="ECO:0007669"/>
    <property type="project" value="UniProtKB-SubCell"/>
</dbReference>
<dbReference type="Pfam" id="PF01544">
    <property type="entry name" value="CorA"/>
    <property type="match status" value="1"/>
</dbReference>
<feature type="region of interest" description="Disordered" evidence="11">
    <location>
        <begin position="856"/>
        <end position="909"/>
    </location>
</feature>
<feature type="region of interest" description="Disordered" evidence="11">
    <location>
        <begin position="1324"/>
        <end position="1364"/>
    </location>
</feature>
<feature type="transmembrane region" description="Helical" evidence="12">
    <location>
        <begin position="1207"/>
        <end position="1232"/>
    </location>
</feature>
<keyword evidence="15" id="KW-1185">Reference proteome</keyword>
<gene>
    <name evidence="14" type="ORF">HRG_00472</name>
</gene>
<feature type="compositionally biased region" description="Gly residues" evidence="11">
    <location>
        <begin position="1284"/>
        <end position="1296"/>
    </location>
</feature>
<keyword evidence="6" id="KW-0256">Endoplasmic reticulum</keyword>
<reference evidence="14" key="1">
    <citation type="submission" date="2021-09" db="EMBL/GenBank/DDBJ databases">
        <title>A high-quality genome of the endoparasitic fungus Hirsutella rhossiliensis with a comparison of Hirsutella genomes reveals transposable elements contributing to genome size variation.</title>
        <authorList>
            <person name="Lin R."/>
            <person name="Jiao Y."/>
            <person name="Sun X."/>
            <person name="Ling J."/>
            <person name="Xie B."/>
            <person name="Cheng X."/>
        </authorList>
    </citation>
    <scope>NUCLEOTIDE SEQUENCE</scope>
    <source>
        <strain evidence="14">HR02</strain>
    </source>
</reference>
<proteinExistence type="inferred from homology"/>
<dbReference type="GO" id="GO:0005783">
    <property type="term" value="C:endoplasmic reticulum"/>
    <property type="evidence" value="ECO:0007669"/>
    <property type="project" value="UniProtKB-SubCell"/>
</dbReference>
<evidence type="ECO:0000256" key="7">
    <source>
        <dbReference type="ARBA" id="ARBA00022989"/>
    </source>
</evidence>
<comment type="caution">
    <text evidence="14">The sequence shown here is derived from an EMBL/GenBank/DDBJ whole genome shotgun (WGS) entry which is preliminary data.</text>
</comment>
<dbReference type="InterPro" id="IPR045863">
    <property type="entry name" value="CorA_TM1_TM2"/>
</dbReference>
<evidence type="ECO:0000256" key="12">
    <source>
        <dbReference type="SAM" id="Phobius"/>
    </source>
</evidence>
<keyword evidence="10" id="KW-0175">Coiled coil</keyword>
<evidence type="ECO:0000256" key="11">
    <source>
        <dbReference type="SAM" id="MobiDB-lite"/>
    </source>
</evidence>
<evidence type="ECO:0000256" key="6">
    <source>
        <dbReference type="ARBA" id="ARBA00022824"/>
    </source>
</evidence>
<evidence type="ECO:0000256" key="9">
    <source>
        <dbReference type="ARBA" id="ARBA00023136"/>
    </source>
</evidence>
<dbReference type="RefSeq" id="XP_044725343.1">
    <property type="nucleotide sequence ID" value="XM_044858943.1"/>
</dbReference>
<keyword evidence="5 12" id="KW-0812">Transmembrane</keyword>
<feature type="region of interest" description="Disordered" evidence="11">
    <location>
        <begin position="1"/>
        <end position="53"/>
    </location>
</feature>
<accession>A0A9P8N6H4</accession>
<dbReference type="InterPro" id="IPR029058">
    <property type="entry name" value="AB_hydrolase_fold"/>
</dbReference>
<dbReference type="GO" id="GO:0046873">
    <property type="term" value="F:metal ion transmembrane transporter activity"/>
    <property type="evidence" value="ECO:0007669"/>
    <property type="project" value="InterPro"/>
</dbReference>
<sequence>MAGTFRRSSASPWANPPNTDQLPPSPWHTSASEESGETDLKLEHHDGGADEKAANCRRAARFVVDPAGELTHDETTVDVVTVPCPGGHPLRSWSRDGLMGRYFGAPSMREAAGETAPSSPSWVRQGIRREAPRARILLYEHPPVAQTAGTTTLAGLADALLEELHALRGAGARARPVIFIAHSVGGLVVKMALTKASRDARYDGVLRECYGVAFFATPHQGSSYFAMPSLAPSIQSLLHLSSPLPASITDALRVGNSLLQRVDEDFKAASNDVRIWTFYETIESRLSGAAGAGDVYFTAPLTSIKSAVLGMRQETIFALQSDHANIASFGRHNVHSLRLFLRQLAVQIGRADMTLRDGDGDGRWTLGLEQKVNVEVHGFFDDPPAVGETYEAVSTIRAWSTRLPLKDFLKKGPEVCLSERLNEVEGAPEQSRFLRVRGRTSLIDKDSEADDSAAAAPPPMIPMTVKNVLGIKDRQAATRQIVTPGSPIIRPVDAAASSAAHDQRTHSVPTVAPRGLATPPSRALLPAPSQSESPPVRPPSLIQADLEQDLAIDRLSPPLRPRVGRTISRSFSLGSDRTRLEYREFIALSPRSRSALNDLPGSGGDGRGEGLDGDVNDDNNGGIETSPRLPEAVLAIRKVAAKVGRIRGSDPAVLDEAPAAAFARPGVKARRFVWVHVPFNNPTWVKSVLQTLEVSYRMDLSALYGHDFWATRHTRGRHSQHYAYFSKPGCYFTSSRRPSPRPSLASPPLSPTAVADAATYTCLFLPYLHFDSYKRLIRRRNLILQRLGYGRSRPVPESVAKSDLLELQVIWEFLGHDPPINCRRTLDQFAYPSLRDTRSRDDDQMLYKLTKERVCAESEPGRDMHSQGSSAGTGSDKGAGSGSSTTSGGWRERLMRKTGGGAAEDVPEEETVRNGNVLMVDQLWLWVIDSHTLTSFFPKRESDPIEGPLFQQADLRDSIFNDVNVDLTRQCQNALDLAALAALHAVSVLLDRSSHPDLEVFRIFEEAISALTEKLTWSLKEFRTEGFRDKAFDYEPVENKARSIRARHKEESRRAERENRDNTSALLELRDIEDELLTLVHLFERQSKVLSSMHATYARPELREQTANGRVFLDEALKRLRDYAQQADEMIQRVRSTRDDYDKLLQMVQRQAQVDEVRLSRLHADLASAQSRSVTIFTTFTVIFLPMTFFTGLFGMNTREWGGGGNLPLRTIGLVALPSSLLLVVSALFIAFSTGARKMLRYLSHAHGRLARSLYHACGEAARWAMGHDHGGDGGERGEEGGGDDGVWGEGTGARSGGRRKRKGPVREVSDFWERHRLERERGYRIPEANRAKAAPGWAAGAGGAGSGTFGVRMGVTGTRMRRG</sequence>
<feature type="transmembrane region" description="Helical" evidence="12">
    <location>
        <begin position="1174"/>
        <end position="1195"/>
    </location>
</feature>
<keyword evidence="9 12" id="KW-0472">Membrane</keyword>
<comment type="subcellular location">
    <subcellularLocation>
        <location evidence="3">Endoplasmic reticulum</location>
    </subcellularLocation>
    <subcellularLocation>
        <location evidence="1">Membrane</location>
        <topology evidence="1">Multi-pass membrane protein</topology>
    </subcellularLocation>
    <subcellularLocation>
        <location evidence="2">Mitochondrion</location>
    </subcellularLocation>
</comment>
<dbReference type="SUPFAM" id="SSF53474">
    <property type="entry name" value="alpha/beta-Hydrolases"/>
    <property type="match status" value="1"/>
</dbReference>
<dbReference type="Gene3D" id="1.20.58.340">
    <property type="entry name" value="Magnesium transport protein CorA, transmembrane region"/>
    <property type="match status" value="1"/>
</dbReference>
<evidence type="ECO:0000256" key="5">
    <source>
        <dbReference type="ARBA" id="ARBA00022692"/>
    </source>
</evidence>
<dbReference type="EMBL" id="JAIZPD010000001">
    <property type="protein sequence ID" value="KAH0967830.1"/>
    <property type="molecule type" value="Genomic_DNA"/>
</dbReference>
<evidence type="ECO:0000256" key="8">
    <source>
        <dbReference type="ARBA" id="ARBA00023128"/>
    </source>
</evidence>
<feature type="region of interest" description="Disordered" evidence="11">
    <location>
        <begin position="593"/>
        <end position="614"/>
    </location>
</feature>
<feature type="compositionally biased region" description="Basic and acidic residues" evidence="11">
    <location>
        <begin position="856"/>
        <end position="865"/>
    </location>
</feature>
<keyword evidence="8" id="KW-0496">Mitochondrion</keyword>
<feature type="compositionally biased region" description="Gly residues" evidence="11">
    <location>
        <begin position="1340"/>
        <end position="1349"/>
    </location>
</feature>
<dbReference type="SUPFAM" id="SSF144083">
    <property type="entry name" value="Magnesium transport protein CorA, transmembrane region"/>
    <property type="match status" value="1"/>
</dbReference>
<feature type="compositionally biased region" description="Basic and acidic residues" evidence="11">
    <location>
        <begin position="1269"/>
        <end position="1280"/>
    </location>
</feature>
<dbReference type="GO" id="GO:0016020">
    <property type="term" value="C:membrane"/>
    <property type="evidence" value="ECO:0007669"/>
    <property type="project" value="UniProtKB-SubCell"/>
</dbReference>
<keyword evidence="7 12" id="KW-1133">Transmembrane helix</keyword>
<dbReference type="InterPro" id="IPR002523">
    <property type="entry name" value="MgTranspt_CorA/ZnTranspt_ZntB"/>
</dbReference>
<dbReference type="PANTHER" id="PTHR48182:SF2">
    <property type="entry name" value="PROTEIN SERAC1"/>
    <property type="match status" value="1"/>
</dbReference>
<evidence type="ECO:0000313" key="15">
    <source>
        <dbReference type="Proteomes" id="UP000824596"/>
    </source>
</evidence>
<feature type="compositionally biased region" description="Basic and acidic residues" evidence="11">
    <location>
        <begin position="38"/>
        <end position="53"/>
    </location>
</feature>
<evidence type="ECO:0000313" key="14">
    <source>
        <dbReference type="EMBL" id="KAH0967830.1"/>
    </source>
</evidence>
<feature type="compositionally biased region" description="Low complexity" evidence="11">
    <location>
        <begin position="1350"/>
        <end position="1364"/>
    </location>
</feature>
<evidence type="ECO:0000256" key="2">
    <source>
        <dbReference type="ARBA" id="ARBA00004173"/>
    </source>
</evidence>
<evidence type="ECO:0000256" key="3">
    <source>
        <dbReference type="ARBA" id="ARBA00004240"/>
    </source>
</evidence>
<dbReference type="PANTHER" id="PTHR48182">
    <property type="entry name" value="PROTEIN SERAC1"/>
    <property type="match status" value="1"/>
</dbReference>
<feature type="region of interest" description="Disordered" evidence="11">
    <location>
        <begin position="494"/>
        <end position="540"/>
    </location>
</feature>
<evidence type="ECO:0000256" key="1">
    <source>
        <dbReference type="ARBA" id="ARBA00004141"/>
    </source>
</evidence>
<feature type="compositionally biased region" description="Polar residues" evidence="11">
    <location>
        <begin position="1"/>
        <end position="33"/>
    </location>
</feature>
<dbReference type="Pfam" id="PF05057">
    <property type="entry name" value="DUF676"/>
    <property type="match status" value="1"/>
</dbReference>
<evidence type="ECO:0000256" key="10">
    <source>
        <dbReference type="SAM" id="Coils"/>
    </source>
</evidence>
<dbReference type="GeneID" id="68349601"/>
<name>A0A9P8N6H4_9HYPO</name>
<dbReference type="OrthoDB" id="361039at2759"/>
<evidence type="ECO:0000259" key="13">
    <source>
        <dbReference type="Pfam" id="PF05057"/>
    </source>
</evidence>